<dbReference type="InterPro" id="IPR002081">
    <property type="entry name" value="Cryptochrome/DNA_photolyase_1"/>
</dbReference>
<keyword evidence="4 8" id="KW-0285">Flavoprotein</keyword>
<name>A0A1D7QXF8_9BACI</name>
<evidence type="ECO:0000256" key="4">
    <source>
        <dbReference type="ARBA" id="ARBA00022630"/>
    </source>
</evidence>
<feature type="site" description="Electron transfer via tryptophanyl radical" evidence="9">
    <location>
        <position position="356"/>
    </location>
</feature>
<dbReference type="InterPro" id="IPR018394">
    <property type="entry name" value="DNA_photolyase_1_CS_C"/>
</dbReference>
<dbReference type="KEGG" id="bbev:BBEV_2355"/>
<dbReference type="OrthoDB" id="9772484at2"/>
<evidence type="ECO:0000256" key="6">
    <source>
        <dbReference type="ARBA" id="ARBA00022991"/>
    </source>
</evidence>
<dbReference type="Gene3D" id="1.10.579.10">
    <property type="entry name" value="DNA Cyclobutane Dipyrimidine Photolyase, subunit A, domain 3"/>
    <property type="match status" value="1"/>
</dbReference>
<gene>
    <name evidence="12" type="primary">phr</name>
    <name evidence="12" type="ORF">BBEV_2355</name>
</gene>
<dbReference type="RefSeq" id="WP_069365650.1">
    <property type="nucleotide sequence ID" value="NZ_CP012502.1"/>
</dbReference>
<dbReference type="InterPro" id="IPR014729">
    <property type="entry name" value="Rossmann-like_a/b/a_fold"/>
</dbReference>
<evidence type="ECO:0000313" key="13">
    <source>
        <dbReference type="Proteomes" id="UP000094463"/>
    </source>
</evidence>
<sequence length="473" mass="55071">MTATTAIWIRNDLRLQDHPAIERALLISGKPDDRILFVFHVHERYFKKDNPRVDYFYKTVRSFSDDLAAKGIGIRFIYGSAEDAWHDFFDQFPDVTAVVATMDPTDFALERDALVKELTVARDVHFELTESNHIHHQHAIYKDDNTPYKVYTPYMKQWMKRSVRPLIAIDHAKLSEKSLNVAMNRDTLDQQLAHSRWDWKAIGEKNAHKRMTQFMEERLHAYDEQRDYPAIAGTSRLSPYLKTGTLSAVQVYHAAYAALENGSKGAETYIKELAWRDFYNMIHSHYDDLKHQEFQEKFRHLDWRNDPELLERWKQGQTGFPLIDAAMRQLNQTGWMHNRLRMAVASFLTKDYHLDWREGEQYFAERLIDYDEASNVGGWQWASSVGTDASPYFRVFNPVRQSKRFDPKGSFIKKYVPELSNVPEKYIHEPAKISGKAKEESGFEIGVDYPNPSVDHSEARLKAIAMFEGGSSS</sequence>
<dbReference type="PRINTS" id="PR00147">
    <property type="entry name" value="DNAPHOTLYASE"/>
</dbReference>
<keyword evidence="5 8" id="KW-0274">FAD</keyword>
<proteinExistence type="inferred from homology"/>
<feature type="binding site" evidence="8">
    <location>
        <begin position="272"/>
        <end position="279"/>
    </location>
    <ligand>
        <name>FAD</name>
        <dbReference type="ChEBI" id="CHEBI:57692"/>
    </ligand>
</feature>
<dbReference type="InterPro" id="IPR005101">
    <property type="entry name" value="Cryptochr/Photolyase_FAD-bd"/>
</dbReference>
<dbReference type="STRING" id="632773.BBEV_2355"/>
<evidence type="ECO:0000256" key="8">
    <source>
        <dbReference type="PIRSR" id="PIRSR602081-1"/>
    </source>
</evidence>
<feature type="binding site" evidence="8">
    <location>
        <position position="222"/>
    </location>
    <ligand>
        <name>FAD</name>
        <dbReference type="ChEBI" id="CHEBI:57692"/>
    </ligand>
</feature>
<dbReference type="Pfam" id="PF03441">
    <property type="entry name" value="FAD_binding_7"/>
    <property type="match status" value="1"/>
</dbReference>
<feature type="binding site" evidence="8">
    <location>
        <begin position="369"/>
        <end position="371"/>
    </location>
    <ligand>
        <name>FAD</name>
        <dbReference type="ChEBI" id="CHEBI:57692"/>
    </ligand>
</feature>
<comment type="cofactor">
    <cofactor evidence="1">
        <name>(6R)-5,10-methylene-5,6,7,8-tetrahydrofolate</name>
        <dbReference type="ChEBI" id="CHEBI:15636"/>
    </cofactor>
</comment>
<evidence type="ECO:0000259" key="11">
    <source>
        <dbReference type="PROSITE" id="PS51645"/>
    </source>
</evidence>
<dbReference type="Pfam" id="PF00875">
    <property type="entry name" value="DNA_photolyase"/>
    <property type="match status" value="1"/>
</dbReference>
<evidence type="ECO:0000256" key="5">
    <source>
        <dbReference type="ARBA" id="ARBA00022827"/>
    </source>
</evidence>
<dbReference type="Gene3D" id="3.40.50.620">
    <property type="entry name" value="HUPs"/>
    <property type="match status" value="1"/>
</dbReference>
<dbReference type="Proteomes" id="UP000094463">
    <property type="component" value="Chromosome"/>
</dbReference>
<evidence type="ECO:0000256" key="10">
    <source>
        <dbReference type="RuleBase" id="RU004182"/>
    </source>
</evidence>
<evidence type="ECO:0000256" key="9">
    <source>
        <dbReference type="PIRSR" id="PIRSR602081-2"/>
    </source>
</evidence>
<dbReference type="PROSITE" id="PS00394">
    <property type="entry name" value="DNA_PHOTOLYASES_1_1"/>
    <property type="match status" value="1"/>
</dbReference>
<dbReference type="GO" id="GO:0009416">
    <property type="term" value="P:response to light stimulus"/>
    <property type="evidence" value="ECO:0007669"/>
    <property type="project" value="TreeGrafter"/>
</dbReference>
<dbReference type="Gene3D" id="1.25.40.80">
    <property type="match status" value="1"/>
</dbReference>
<dbReference type="PANTHER" id="PTHR11455:SF9">
    <property type="entry name" value="CRYPTOCHROME CIRCADIAN CLOCK 5 ISOFORM X1"/>
    <property type="match status" value="1"/>
</dbReference>
<keyword evidence="6 10" id="KW-0157">Chromophore</keyword>
<evidence type="ECO:0000256" key="2">
    <source>
        <dbReference type="ARBA" id="ARBA00013149"/>
    </source>
</evidence>
<keyword evidence="12" id="KW-0456">Lyase</keyword>
<comment type="similarity">
    <text evidence="10">Belongs to the DNA photolyase family.</text>
</comment>
<keyword evidence="13" id="KW-1185">Reference proteome</keyword>
<evidence type="ECO:0000313" key="12">
    <source>
        <dbReference type="EMBL" id="AOM83696.1"/>
    </source>
</evidence>
<evidence type="ECO:0000256" key="3">
    <source>
        <dbReference type="ARBA" id="ARBA00014046"/>
    </source>
</evidence>
<dbReference type="AlphaFoldDB" id="A0A1D7QXF8"/>
<comment type="cofactor">
    <cofactor evidence="8">
        <name>FAD</name>
        <dbReference type="ChEBI" id="CHEBI:57692"/>
    </cofactor>
    <text evidence="8">Binds 1 FAD per subunit.</text>
</comment>
<dbReference type="InterPro" id="IPR036155">
    <property type="entry name" value="Crypto/Photolyase_N_sf"/>
</dbReference>
<feature type="site" description="Electron transfer via tryptophanyl radical" evidence="9">
    <location>
        <position position="379"/>
    </location>
</feature>
<dbReference type="PROSITE" id="PS51645">
    <property type="entry name" value="PHR_CRY_ALPHA_BETA"/>
    <property type="match status" value="1"/>
</dbReference>
<evidence type="ECO:0000256" key="1">
    <source>
        <dbReference type="ARBA" id="ARBA00001932"/>
    </source>
</evidence>
<dbReference type="PANTHER" id="PTHR11455">
    <property type="entry name" value="CRYPTOCHROME"/>
    <property type="match status" value="1"/>
</dbReference>
<feature type="binding site" evidence="8">
    <location>
        <position position="269"/>
    </location>
    <ligand>
        <name>FAD</name>
        <dbReference type="ChEBI" id="CHEBI:57692"/>
    </ligand>
</feature>
<dbReference type="SUPFAM" id="SSF52425">
    <property type="entry name" value="Cryptochrome/photolyase, N-terminal domain"/>
    <property type="match status" value="1"/>
</dbReference>
<dbReference type="InterPro" id="IPR006050">
    <property type="entry name" value="DNA_photolyase_N"/>
</dbReference>
<feature type="site" description="Electron transfer via tryptophanyl radical" evidence="9">
    <location>
        <position position="303"/>
    </location>
</feature>
<comment type="catalytic activity">
    <reaction evidence="7">
        <text>cyclobutadipyrimidine (in DNA) = 2 pyrimidine residues (in DNA).</text>
        <dbReference type="EC" id="4.1.99.3"/>
    </reaction>
</comment>
<dbReference type="SUPFAM" id="SSF48173">
    <property type="entry name" value="Cryptochrome/photolyase FAD-binding domain"/>
    <property type="match status" value="1"/>
</dbReference>
<dbReference type="EMBL" id="CP012502">
    <property type="protein sequence ID" value="AOM83696.1"/>
    <property type="molecule type" value="Genomic_DNA"/>
</dbReference>
<dbReference type="GO" id="GO:0000719">
    <property type="term" value="P:photoreactive repair"/>
    <property type="evidence" value="ECO:0007669"/>
    <property type="project" value="UniProtKB-ARBA"/>
</dbReference>
<feature type="domain" description="Photolyase/cryptochrome alpha/beta" evidence="11">
    <location>
        <begin position="3"/>
        <end position="134"/>
    </location>
</feature>
<feature type="binding site" evidence="8">
    <location>
        <begin position="234"/>
        <end position="238"/>
    </location>
    <ligand>
        <name>FAD</name>
        <dbReference type="ChEBI" id="CHEBI:57692"/>
    </ligand>
</feature>
<dbReference type="EC" id="4.1.99.3" evidence="2"/>
<dbReference type="GO" id="GO:0071949">
    <property type="term" value="F:FAD binding"/>
    <property type="evidence" value="ECO:0007669"/>
    <property type="project" value="TreeGrafter"/>
</dbReference>
<dbReference type="FunFam" id="1.10.579.10:FF:000003">
    <property type="entry name" value="Deoxyribodipyrimidine photo-lyase"/>
    <property type="match status" value="1"/>
</dbReference>
<dbReference type="GO" id="GO:0003677">
    <property type="term" value="F:DNA binding"/>
    <property type="evidence" value="ECO:0007669"/>
    <property type="project" value="TreeGrafter"/>
</dbReference>
<dbReference type="InterPro" id="IPR036134">
    <property type="entry name" value="Crypto/Photolyase_FAD-like_sf"/>
</dbReference>
<protein>
    <recommendedName>
        <fullName evidence="3">Deoxyribodipyrimidine photo-lyase</fullName>
        <ecNumber evidence="2">4.1.99.3</ecNumber>
    </recommendedName>
</protein>
<accession>A0A1D7QXF8</accession>
<reference evidence="12 13" key="1">
    <citation type="submission" date="2015-08" db="EMBL/GenBank/DDBJ databases">
        <title>The complete genome sequence of Bacillus beveridgei MLTeJB.</title>
        <authorList>
            <person name="Hanson T.E."/>
            <person name="Mesa C."/>
            <person name="Basesman S.M."/>
            <person name="Oremland R.S."/>
        </authorList>
    </citation>
    <scope>NUCLEOTIDE SEQUENCE [LARGE SCALE GENOMIC DNA]</scope>
    <source>
        <strain evidence="12 13">MLTeJB</strain>
    </source>
</reference>
<dbReference type="GO" id="GO:0003904">
    <property type="term" value="F:deoxyribodipyrimidine photo-lyase activity"/>
    <property type="evidence" value="ECO:0007669"/>
    <property type="project" value="UniProtKB-EC"/>
</dbReference>
<organism evidence="12 13">
    <name type="scientific">Salisediminibacterium beveridgei</name>
    <dbReference type="NCBI Taxonomy" id="632773"/>
    <lineage>
        <taxon>Bacteria</taxon>
        <taxon>Bacillati</taxon>
        <taxon>Bacillota</taxon>
        <taxon>Bacilli</taxon>
        <taxon>Bacillales</taxon>
        <taxon>Bacillaceae</taxon>
        <taxon>Salisediminibacterium</taxon>
    </lineage>
</organism>
<evidence type="ECO:0000256" key="7">
    <source>
        <dbReference type="ARBA" id="ARBA00033999"/>
    </source>
</evidence>
<dbReference type="PATRIC" id="fig|632773.3.peg.2460"/>